<dbReference type="CDD" id="cd17932">
    <property type="entry name" value="DEXQc_UvrD"/>
    <property type="match status" value="1"/>
</dbReference>
<evidence type="ECO:0000256" key="3">
    <source>
        <dbReference type="ARBA" id="ARBA00022801"/>
    </source>
</evidence>
<feature type="compositionally biased region" description="Low complexity" evidence="12">
    <location>
        <begin position="659"/>
        <end position="671"/>
    </location>
</feature>
<evidence type="ECO:0000313" key="16">
    <source>
        <dbReference type="Proteomes" id="UP000215027"/>
    </source>
</evidence>
<feature type="compositionally biased region" description="Polar residues" evidence="12">
    <location>
        <begin position="678"/>
        <end position="689"/>
    </location>
</feature>
<comment type="catalytic activity">
    <reaction evidence="8">
        <text>Couples ATP hydrolysis with the unwinding of duplex DNA by translocating in the 3'-5' direction.</text>
        <dbReference type="EC" id="5.6.2.4"/>
    </reaction>
</comment>
<gene>
    <name evidence="15" type="primary">pcrA</name>
    <name evidence="15" type="ORF">CFX0092_A1003</name>
</gene>
<dbReference type="InterPro" id="IPR000212">
    <property type="entry name" value="DNA_helicase_UvrD/REP"/>
</dbReference>
<evidence type="ECO:0000256" key="8">
    <source>
        <dbReference type="ARBA" id="ARBA00034617"/>
    </source>
</evidence>
<keyword evidence="3 11" id="KW-0378">Hydrolase</keyword>
<feature type="domain" description="UvrD-like helicase ATP-binding" evidence="13">
    <location>
        <begin position="5"/>
        <end position="283"/>
    </location>
</feature>
<evidence type="ECO:0000259" key="13">
    <source>
        <dbReference type="PROSITE" id="PS51198"/>
    </source>
</evidence>
<dbReference type="SUPFAM" id="SSF52540">
    <property type="entry name" value="P-loop containing nucleoside triphosphate hydrolases"/>
    <property type="match status" value="1"/>
</dbReference>
<evidence type="ECO:0000313" key="15">
    <source>
        <dbReference type="EMBL" id="CUS02881.2"/>
    </source>
</evidence>
<keyword evidence="2 11" id="KW-0547">Nucleotide-binding</keyword>
<evidence type="ECO:0000256" key="10">
    <source>
        <dbReference type="ARBA" id="ARBA00048988"/>
    </source>
</evidence>
<dbReference type="PROSITE" id="PS51217">
    <property type="entry name" value="UVRD_HELICASE_CTER"/>
    <property type="match status" value="1"/>
</dbReference>
<evidence type="ECO:0000256" key="11">
    <source>
        <dbReference type="PROSITE-ProRule" id="PRU00560"/>
    </source>
</evidence>
<reference evidence="15" key="1">
    <citation type="submission" date="2016-01" db="EMBL/GenBank/DDBJ databases">
        <authorList>
            <person name="Mcilroy J.S."/>
            <person name="Karst M S."/>
            <person name="Albertsen M."/>
        </authorList>
    </citation>
    <scope>NUCLEOTIDE SEQUENCE</scope>
    <source>
        <strain evidence="15">Cfx-K</strain>
    </source>
</reference>
<dbReference type="Gene3D" id="1.10.486.10">
    <property type="entry name" value="PCRA, domain 4"/>
    <property type="match status" value="1"/>
</dbReference>
<sequence>MDLLANLNEAQRAAVSAPAGALLVVAGPGSGKTRVLTHRIAYLIREMRVSPWHIMAVTFTNKAAREMEHRIEQLLDGRPQGLNMGTFHAICARLLRREVDTLTHYQRDFVIFDTADQLQVIKQALAELNLDDKKFPPNKMLNGISNAKNDLITPAEYVATNYTGAAVQRVYERYQMTLRVNNAMDFDDLMMNVVLLFDEQPEVMARYQERYHHVLVDEFQDTNATQYRLLRQLTGDHNSIFAVGDSDQSIYKWRGADYRNIQNFYRDYPASRTILLEQNYRSTQVILDAAIEVIRHNRDHIPKKLFTERPGGTKISLREAYNESDEAATIVDTIESLMLKNRNGNDFAVMYRTNAQSRAIEEAFVQAGLPYRLVGATQFYQRREVKDIIAYLRLIHNPLDAVSFNRVLNVPTRGIGQQTQAQFNAWAAAGGRQPAEALLRLATDPDAQHPFTGRAYKALYQFGSLYAAWRTLSERVSVGELLDAVLEQINYRAYLEDGTEEGEDRWANVMELRGVAGVDSQMALGDFLQQVSLVAETDNLDSEAQATTLLTLHAAKGLEFPVVFITGLEEGLLPHSRSMDDEDELAEERRLFYVGLTRAKDAIYLSHAFRRTSWGDSSVAVPSRFLSDLPDALVDGQRPGNRRRESIDRMSTWGDKPRTSGGRPTSPSTSSGDRRPPVTNNVWGNSSGRPAQDERRLPPPNTAGDPPRRERPVSARYKTGQKVRHAKFGDGTVIETKVTGSDEEVVVAFPGLGIKRLAASIAALEIIE</sequence>
<dbReference type="Gene3D" id="1.10.10.160">
    <property type="match status" value="1"/>
</dbReference>
<keyword evidence="6" id="KW-0238">DNA-binding</keyword>
<evidence type="ECO:0000256" key="9">
    <source>
        <dbReference type="ARBA" id="ARBA00034808"/>
    </source>
</evidence>
<dbReference type="PANTHER" id="PTHR11070:SF2">
    <property type="entry name" value="ATP-DEPENDENT DNA HELICASE SRS2"/>
    <property type="match status" value="1"/>
</dbReference>
<accession>A0A160SZ92</accession>
<organism evidence="15 16">
    <name type="scientific">Candidatus Promineifilum breve</name>
    <dbReference type="NCBI Taxonomy" id="1806508"/>
    <lineage>
        <taxon>Bacteria</taxon>
        <taxon>Bacillati</taxon>
        <taxon>Chloroflexota</taxon>
        <taxon>Ardenticatenia</taxon>
        <taxon>Candidatus Promineifilales</taxon>
        <taxon>Candidatus Promineifilaceae</taxon>
        <taxon>Candidatus Promineifilum</taxon>
    </lineage>
</organism>
<evidence type="ECO:0000256" key="12">
    <source>
        <dbReference type="SAM" id="MobiDB-lite"/>
    </source>
</evidence>
<dbReference type="GO" id="GO:0005829">
    <property type="term" value="C:cytosol"/>
    <property type="evidence" value="ECO:0007669"/>
    <property type="project" value="TreeGrafter"/>
</dbReference>
<keyword evidence="5 11" id="KW-0067">ATP-binding</keyword>
<dbReference type="PROSITE" id="PS51198">
    <property type="entry name" value="UVRD_HELICASE_ATP_BIND"/>
    <property type="match status" value="1"/>
</dbReference>
<dbReference type="KEGG" id="pbf:CFX0092_A1003"/>
<evidence type="ECO:0000256" key="5">
    <source>
        <dbReference type="ARBA" id="ARBA00022840"/>
    </source>
</evidence>
<dbReference type="InterPro" id="IPR027417">
    <property type="entry name" value="P-loop_NTPase"/>
</dbReference>
<dbReference type="InterPro" id="IPR014017">
    <property type="entry name" value="DNA_helicase_UvrD-like_C"/>
</dbReference>
<evidence type="ECO:0000256" key="1">
    <source>
        <dbReference type="ARBA" id="ARBA00009922"/>
    </source>
</evidence>
<dbReference type="PANTHER" id="PTHR11070">
    <property type="entry name" value="UVRD / RECB / PCRA DNA HELICASE FAMILY MEMBER"/>
    <property type="match status" value="1"/>
</dbReference>
<dbReference type="Pfam" id="PF00580">
    <property type="entry name" value="UvrD-helicase"/>
    <property type="match status" value="1"/>
</dbReference>
<keyword evidence="4 11" id="KW-0347">Helicase</keyword>
<evidence type="ECO:0000256" key="2">
    <source>
        <dbReference type="ARBA" id="ARBA00022741"/>
    </source>
</evidence>
<dbReference type="Gene3D" id="3.40.50.300">
    <property type="entry name" value="P-loop containing nucleotide triphosphate hydrolases"/>
    <property type="match status" value="2"/>
</dbReference>
<comment type="similarity">
    <text evidence="1">Belongs to the helicase family. UvrD subfamily.</text>
</comment>
<dbReference type="GO" id="GO:0033202">
    <property type="term" value="C:DNA helicase complex"/>
    <property type="evidence" value="ECO:0007669"/>
    <property type="project" value="TreeGrafter"/>
</dbReference>
<dbReference type="Pfam" id="PF13361">
    <property type="entry name" value="UvrD_C"/>
    <property type="match status" value="2"/>
</dbReference>
<dbReference type="AlphaFoldDB" id="A0A160SZ92"/>
<dbReference type="GO" id="GO:0009314">
    <property type="term" value="P:response to radiation"/>
    <property type="evidence" value="ECO:0007669"/>
    <property type="project" value="UniProtKB-ARBA"/>
</dbReference>
<dbReference type="InterPro" id="IPR014016">
    <property type="entry name" value="UvrD-like_ATP-bd"/>
</dbReference>
<name>A0A160SZ92_9CHLR</name>
<dbReference type="Pfam" id="PF21196">
    <property type="entry name" value="PcrA_UvrD_tudor"/>
    <property type="match status" value="1"/>
</dbReference>
<feature type="domain" description="UvrD-like helicase C-terminal" evidence="14">
    <location>
        <begin position="284"/>
        <end position="557"/>
    </location>
</feature>
<feature type="binding site" evidence="11">
    <location>
        <begin position="26"/>
        <end position="33"/>
    </location>
    <ligand>
        <name>ATP</name>
        <dbReference type="ChEBI" id="CHEBI:30616"/>
    </ligand>
</feature>
<evidence type="ECO:0000256" key="4">
    <source>
        <dbReference type="ARBA" id="ARBA00022806"/>
    </source>
</evidence>
<dbReference type="FunFam" id="1.10.10.160:FF:000001">
    <property type="entry name" value="ATP-dependent DNA helicase"/>
    <property type="match status" value="1"/>
</dbReference>
<dbReference type="GO" id="GO:0043138">
    <property type="term" value="F:3'-5' DNA helicase activity"/>
    <property type="evidence" value="ECO:0007669"/>
    <property type="project" value="UniProtKB-EC"/>
</dbReference>
<proteinExistence type="inferred from homology"/>
<dbReference type="GO" id="GO:0005524">
    <property type="term" value="F:ATP binding"/>
    <property type="evidence" value="ECO:0007669"/>
    <property type="project" value="UniProtKB-UniRule"/>
</dbReference>
<dbReference type="GO" id="GO:0016887">
    <property type="term" value="F:ATP hydrolysis activity"/>
    <property type="evidence" value="ECO:0007669"/>
    <property type="project" value="RHEA"/>
</dbReference>
<feature type="region of interest" description="Disordered" evidence="12">
    <location>
        <begin position="630"/>
        <end position="719"/>
    </location>
</feature>
<dbReference type="OrthoDB" id="9810135at2"/>
<evidence type="ECO:0000256" key="7">
    <source>
        <dbReference type="ARBA" id="ARBA00023235"/>
    </source>
</evidence>
<keyword evidence="16" id="KW-1185">Reference proteome</keyword>
<evidence type="ECO:0000259" key="14">
    <source>
        <dbReference type="PROSITE" id="PS51217"/>
    </source>
</evidence>
<dbReference type="InterPro" id="IPR013986">
    <property type="entry name" value="DExx_box_DNA_helicase_dom_sf"/>
</dbReference>
<dbReference type="CDD" id="cd18807">
    <property type="entry name" value="SF1_C_UvrD"/>
    <property type="match status" value="1"/>
</dbReference>
<dbReference type="GO" id="GO:0000725">
    <property type="term" value="P:recombinational repair"/>
    <property type="evidence" value="ECO:0007669"/>
    <property type="project" value="TreeGrafter"/>
</dbReference>
<dbReference type="RefSeq" id="WP_095042450.1">
    <property type="nucleotide sequence ID" value="NZ_LN890655.1"/>
</dbReference>
<dbReference type="Proteomes" id="UP000215027">
    <property type="component" value="Chromosome I"/>
</dbReference>
<dbReference type="GO" id="GO:0003677">
    <property type="term" value="F:DNA binding"/>
    <property type="evidence" value="ECO:0007669"/>
    <property type="project" value="UniProtKB-KW"/>
</dbReference>
<protein>
    <recommendedName>
        <fullName evidence="9">DNA 3'-5' helicase</fullName>
        <ecNumber evidence="9">5.6.2.4</ecNumber>
    </recommendedName>
</protein>
<dbReference type="EC" id="5.6.2.4" evidence="9"/>
<keyword evidence="7" id="KW-0413">Isomerase</keyword>
<evidence type="ECO:0000256" key="6">
    <source>
        <dbReference type="ARBA" id="ARBA00023125"/>
    </source>
</evidence>
<dbReference type="EMBL" id="LN890655">
    <property type="protein sequence ID" value="CUS02881.2"/>
    <property type="molecule type" value="Genomic_DNA"/>
</dbReference>
<comment type="catalytic activity">
    <reaction evidence="10">
        <text>ATP + H2O = ADP + phosphate + H(+)</text>
        <dbReference type="Rhea" id="RHEA:13065"/>
        <dbReference type="ChEBI" id="CHEBI:15377"/>
        <dbReference type="ChEBI" id="CHEBI:15378"/>
        <dbReference type="ChEBI" id="CHEBI:30616"/>
        <dbReference type="ChEBI" id="CHEBI:43474"/>
        <dbReference type="ChEBI" id="CHEBI:456216"/>
        <dbReference type="EC" id="5.6.2.4"/>
    </reaction>
</comment>